<reference evidence="1 2" key="1">
    <citation type="journal article" date="2018" name="Biotechnol. Adv.">
        <title>Improved genomic resources and new bioinformatic workflow for the carcinogenic parasite Clonorchis sinensis: Biotechnological implications.</title>
        <authorList>
            <person name="Wang D."/>
            <person name="Korhonen P.K."/>
            <person name="Gasser R.B."/>
            <person name="Young N.D."/>
        </authorList>
    </citation>
    <scope>NUCLEOTIDE SEQUENCE [LARGE SCALE GENOMIC DNA]</scope>
    <source>
        <strain evidence="1">Cs-k2</strain>
    </source>
</reference>
<dbReference type="OrthoDB" id="248923at2759"/>
<sequence>HFALHFVGIDDEPEYQTDGCDLLHALYRNYHDSTAIIEGLVRVINAVMQYDDIVVARMNRKKSIKSMLKEVATRFREHKVLVKAAQDSLRKMEVLAL</sequence>
<feature type="non-terminal residue" evidence="1">
    <location>
        <position position="1"/>
    </location>
</feature>
<dbReference type="AlphaFoldDB" id="A0A8T1MIS5"/>
<dbReference type="Proteomes" id="UP000286415">
    <property type="component" value="Unassembled WGS sequence"/>
</dbReference>
<proteinExistence type="predicted"/>
<name>A0A8T1MIS5_CLOSI</name>
<evidence type="ECO:0000313" key="1">
    <source>
        <dbReference type="EMBL" id="KAG5449304.1"/>
    </source>
</evidence>
<organism evidence="1 2">
    <name type="scientific">Clonorchis sinensis</name>
    <name type="common">Chinese liver fluke</name>
    <dbReference type="NCBI Taxonomy" id="79923"/>
    <lineage>
        <taxon>Eukaryota</taxon>
        <taxon>Metazoa</taxon>
        <taxon>Spiralia</taxon>
        <taxon>Lophotrochozoa</taxon>
        <taxon>Platyhelminthes</taxon>
        <taxon>Trematoda</taxon>
        <taxon>Digenea</taxon>
        <taxon>Opisthorchiida</taxon>
        <taxon>Opisthorchiata</taxon>
        <taxon>Opisthorchiidae</taxon>
        <taxon>Clonorchis</taxon>
    </lineage>
</organism>
<keyword evidence="2" id="KW-1185">Reference proteome</keyword>
<dbReference type="EMBL" id="NIRI02000042">
    <property type="protein sequence ID" value="KAG5449304.1"/>
    <property type="molecule type" value="Genomic_DNA"/>
</dbReference>
<reference evidence="1 2" key="2">
    <citation type="journal article" date="2021" name="Genomics">
        <title>High-quality reference genome for Clonorchis sinensis.</title>
        <authorList>
            <person name="Young N.D."/>
            <person name="Stroehlein A.J."/>
            <person name="Kinkar L."/>
            <person name="Wang T."/>
            <person name="Sohn W.M."/>
            <person name="Chang B.C.H."/>
            <person name="Kaur P."/>
            <person name="Weisz D."/>
            <person name="Dudchenko O."/>
            <person name="Aiden E.L."/>
            <person name="Korhonen P.K."/>
            <person name="Gasser R.B."/>
        </authorList>
    </citation>
    <scope>NUCLEOTIDE SEQUENCE [LARGE SCALE GENOMIC DNA]</scope>
    <source>
        <strain evidence="1">Cs-k2</strain>
    </source>
</reference>
<protein>
    <submittedName>
        <fullName evidence="1">Uncharacterized protein</fullName>
    </submittedName>
</protein>
<gene>
    <name evidence="1" type="ORF">CSKR_100610</name>
</gene>
<accession>A0A8T1MIS5</accession>
<evidence type="ECO:0000313" key="2">
    <source>
        <dbReference type="Proteomes" id="UP000286415"/>
    </source>
</evidence>
<comment type="caution">
    <text evidence="1">The sequence shown here is derived from an EMBL/GenBank/DDBJ whole genome shotgun (WGS) entry which is preliminary data.</text>
</comment>